<keyword evidence="9 11" id="KW-0057">Aromatic amino acid biosynthesis</keyword>
<evidence type="ECO:0000256" key="9">
    <source>
        <dbReference type="ARBA" id="ARBA00023141"/>
    </source>
</evidence>
<evidence type="ECO:0000256" key="10">
    <source>
        <dbReference type="ARBA" id="ARBA00023239"/>
    </source>
</evidence>
<comment type="similarity">
    <text evidence="2 11">Belongs to the chorismate synthase family.</text>
</comment>
<name>A0A1G8PE46_9CLOT</name>
<comment type="subunit">
    <text evidence="11">Homotetramer.</text>
</comment>
<keyword evidence="10 11" id="KW-0456">Lyase</keyword>
<dbReference type="AlphaFoldDB" id="A0A1G8PE46"/>
<evidence type="ECO:0000256" key="5">
    <source>
        <dbReference type="ARBA" id="ARBA00022630"/>
    </source>
</evidence>
<evidence type="ECO:0000256" key="2">
    <source>
        <dbReference type="ARBA" id="ARBA00008014"/>
    </source>
</evidence>
<dbReference type="EMBL" id="FNDZ01000005">
    <property type="protein sequence ID" value="SDI90588.1"/>
    <property type="molecule type" value="Genomic_DNA"/>
</dbReference>
<feature type="binding site" evidence="11">
    <location>
        <begin position="240"/>
        <end position="241"/>
    </location>
    <ligand>
        <name>FMN</name>
        <dbReference type="ChEBI" id="CHEBI:58210"/>
    </ligand>
</feature>
<dbReference type="Gene3D" id="3.60.150.10">
    <property type="entry name" value="Chorismate synthase AroC"/>
    <property type="match status" value="1"/>
</dbReference>
<feature type="binding site" evidence="11">
    <location>
        <position position="40"/>
    </location>
    <ligand>
        <name>NADP(+)</name>
        <dbReference type="ChEBI" id="CHEBI:58349"/>
    </ligand>
</feature>
<dbReference type="InterPro" id="IPR035904">
    <property type="entry name" value="Chorismate_synth_AroC_sf"/>
</dbReference>
<comment type="cofactor">
    <cofactor evidence="11">
        <name>FMNH2</name>
        <dbReference type="ChEBI" id="CHEBI:57618"/>
    </cofactor>
    <text evidence="11">Reduced FMN (FMNH(2)).</text>
</comment>
<dbReference type="PANTHER" id="PTHR21085:SF0">
    <property type="entry name" value="CHORISMATE SYNTHASE"/>
    <property type="match status" value="1"/>
</dbReference>
<dbReference type="GO" id="GO:0009423">
    <property type="term" value="P:chorismate biosynthetic process"/>
    <property type="evidence" value="ECO:0007669"/>
    <property type="project" value="UniProtKB-UniRule"/>
</dbReference>
<comment type="function">
    <text evidence="11">Catalyzes the anti-1,4-elimination of the C-3 phosphate and the C-6 proR hydrogen from 5-enolpyruvylshikimate-3-phosphate (EPSP) to yield chorismate, which is the branch point compound that serves as the starting substrate for the three terminal pathways of aromatic amino acid biosynthesis. This reaction introduces a second double bond into the aromatic ring system.</text>
</comment>
<evidence type="ECO:0000256" key="8">
    <source>
        <dbReference type="ARBA" id="ARBA00022857"/>
    </source>
</evidence>
<feature type="binding site" evidence="11">
    <location>
        <position position="46"/>
    </location>
    <ligand>
        <name>NADP(+)</name>
        <dbReference type="ChEBI" id="CHEBI:58349"/>
    </ligand>
</feature>
<dbReference type="GO" id="GO:0004107">
    <property type="term" value="F:chorismate synthase activity"/>
    <property type="evidence" value="ECO:0007669"/>
    <property type="project" value="UniProtKB-UniRule"/>
</dbReference>
<feature type="binding site" evidence="11">
    <location>
        <position position="323"/>
    </location>
    <ligand>
        <name>FMN</name>
        <dbReference type="ChEBI" id="CHEBI:58210"/>
    </ligand>
</feature>
<dbReference type="UniPathway" id="UPA00053">
    <property type="reaction ID" value="UER00090"/>
</dbReference>
<dbReference type="NCBIfam" id="TIGR00033">
    <property type="entry name" value="aroC"/>
    <property type="match status" value="1"/>
</dbReference>
<evidence type="ECO:0000256" key="4">
    <source>
        <dbReference type="ARBA" id="ARBA00022605"/>
    </source>
</evidence>
<organism evidence="12 13">
    <name type="scientific">Proteiniclasticum ruminis</name>
    <dbReference type="NCBI Taxonomy" id="398199"/>
    <lineage>
        <taxon>Bacteria</taxon>
        <taxon>Bacillati</taxon>
        <taxon>Bacillota</taxon>
        <taxon>Clostridia</taxon>
        <taxon>Eubacteriales</taxon>
        <taxon>Clostridiaceae</taxon>
        <taxon>Proteiniclasticum</taxon>
    </lineage>
</organism>
<keyword evidence="5 11" id="KW-0285">Flavoprotein</keyword>
<dbReference type="HAMAP" id="MF_00300">
    <property type="entry name" value="Chorismate_synth"/>
    <property type="match status" value="1"/>
</dbReference>
<keyword evidence="8 11" id="KW-0521">NADP</keyword>
<feature type="binding site" evidence="11">
    <location>
        <position position="282"/>
    </location>
    <ligand>
        <name>FMN</name>
        <dbReference type="ChEBI" id="CHEBI:58210"/>
    </ligand>
</feature>
<keyword evidence="7 11" id="KW-0274">FAD</keyword>
<evidence type="ECO:0000313" key="13">
    <source>
        <dbReference type="Proteomes" id="UP000183255"/>
    </source>
</evidence>
<evidence type="ECO:0000256" key="3">
    <source>
        <dbReference type="ARBA" id="ARBA00013036"/>
    </source>
</evidence>
<dbReference type="CDD" id="cd07304">
    <property type="entry name" value="Chorismate_synthase"/>
    <property type="match status" value="1"/>
</dbReference>
<feature type="binding site" evidence="11">
    <location>
        <begin position="122"/>
        <end position="124"/>
    </location>
    <ligand>
        <name>FMN</name>
        <dbReference type="ChEBI" id="CHEBI:58210"/>
    </ligand>
</feature>
<evidence type="ECO:0000313" key="12">
    <source>
        <dbReference type="EMBL" id="SDI90588.1"/>
    </source>
</evidence>
<reference evidence="12 13" key="1">
    <citation type="submission" date="2016-10" db="EMBL/GenBank/DDBJ databases">
        <authorList>
            <person name="de Groot N.N."/>
        </authorList>
    </citation>
    <scope>NUCLEOTIDE SEQUENCE [LARGE SCALE GENOMIC DNA]</scope>
    <source>
        <strain evidence="12 13">CGMCC 1.5058</strain>
    </source>
</reference>
<dbReference type="GO" id="GO:0005829">
    <property type="term" value="C:cytosol"/>
    <property type="evidence" value="ECO:0007669"/>
    <property type="project" value="TreeGrafter"/>
</dbReference>
<evidence type="ECO:0000256" key="11">
    <source>
        <dbReference type="HAMAP-Rule" id="MF_00300"/>
    </source>
</evidence>
<protein>
    <recommendedName>
        <fullName evidence="3 11">Chorismate synthase</fullName>
        <shortName evidence="11">CS</shortName>
        <ecNumber evidence="3 11">4.2.3.5</ecNumber>
    </recommendedName>
    <alternativeName>
        <fullName evidence="11">5-enolpyruvylshikimate-3-phosphate phospholyase</fullName>
    </alternativeName>
</protein>
<dbReference type="InterPro" id="IPR000453">
    <property type="entry name" value="Chorismate_synth"/>
</dbReference>
<dbReference type="GO" id="GO:0009073">
    <property type="term" value="P:aromatic amino acid family biosynthetic process"/>
    <property type="evidence" value="ECO:0007669"/>
    <property type="project" value="UniProtKB-KW"/>
</dbReference>
<dbReference type="InterPro" id="IPR020541">
    <property type="entry name" value="Chorismate_synthase_CS"/>
</dbReference>
<feature type="binding site" evidence="11">
    <location>
        <begin position="297"/>
        <end position="301"/>
    </location>
    <ligand>
        <name>FMN</name>
        <dbReference type="ChEBI" id="CHEBI:58210"/>
    </ligand>
</feature>
<dbReference type="GO" id="GO:0008652">
    <property type="term" value="P:amino acid biosynthetic process"/>
    <property type="evidence" value="ECO:0007669"/>
    <property type="project" value="UniProtKB-KW"/>
</dbReference>
<accession>A0A1G8PE46</accession>
<comment type="catalytic activity">
    <reaction evidence="11">
        <text>5-O-(1-carboxyvinyl)-3-phosphoshikimate = chorismate + phosphate</text>
        <dbReference type="Rhea" id="RHEA:21020"/>
        <dbReference type="ChEBI" id="CHEBI:29748"/>
        <dbReference type="ChEBI" id="CHEBI:43474"/>
        <dbReference type="ChEBI" id="CHEBI:57701"/>
        <dbReference type="EC" id="4.2.3.5"/>
    </reaction>
</comment>
<dbReference type="EC" id="4.2.3.5" evidence="3 11"/>
<dbReference type="SUPFAM" id="SSF103263">
    <property type="entry name" value="Chorismate synthase, AroC"/>
    <property type="match status" value="1"/>
</dbReference>
<sequence length="381" mass="42445">MLRFLDTGESHGRGLCAVLEGLPANFPVNIENINKELERRQKGYGRGGRMKIEKDSVEIISGLSEGKTTGAPMTLLIQNRDYENWRLKSQEETFVSIPRPGHADLTGEYKYATGNLRNSIERSSARETAIRTAVGAVCKEVLKELGVTIRSKVQTLYGLNDTFCDLFDDGLYDLIEKSPMRVLRHQEEFMALVDSAKKNGDSLGGWVYASCEGVMEGLGSFMHYDRRLDGILSGALMSIQGVKQVSIGNPFFIATGALYHDGITYEDGKIVRTSNHAGGIEGGISNGEQLEVYCYMKPIPSLLLKLPSVDLKTRKNSDSRYERSDVTAVVPLSIVVEHVLAFELLKEILNTFSRDNKEELLASIEVRKIRIGEIYEKTTDY</sequence>
<gene>
    <name evidence="11" type="primary">aroC</name>
    <name evidence="12" type="ORF">SAMN05421804_10573</name>
</gene>
<dbReference type="PIRSF" id="PIRSF001456">
    <property type="entry name" value="Chorismate_synth"/>
    <property type="match status" value="1"/>
</dbReference>
<dbReference type="PANTHER" id="PTHR21085">
    <property type="entry name" value="CHORISMATE SYNTHASE"/>
    <property type="match status" value="1"/>
</dbReference>
<keyword evidence="4 11" id="KW-0028">Amino-acid biosynthesis</keyword>
<dbReference type="GO" id="GO:0010181">
    <property type="term" value="F:FMN binding"/>
    <property type="evidence" value="ECO:0007669"/>
    <property type="project" value="TreeGrafter"/>
</dbReference>
<dbReference type="Pfam" id="PF01264">
    <property type="entry name" value="Chorismate_synt"/>
    <property type="match status" value="1"/>
</dbReference>
<evidence type="ECO:0000256" key="6">
    <source>
        <dbReference type="ARBA" id="ARBA00022643"/>
    </source>
</evidence>
<proteinExistence type="inferred from homology"/>
<keyword evidence="6 11" id="KW-0288">FMN</keyword>
<evidence type="ECO:0000256" key="7">
    <source>
        <dbReference type="ARBA" id="ARBA00022827"/>
    </source>
</evidence>
<evidence type="ECO:0000256" key="1">
    <source>
        <dbReference type="ARBA" id="ARBA00005044"/>
    </source>
</evidence>
<dbReference type="PROSITE" id="PS00788">
    <property type="entry name" value="CHORISMATE_SYNTHASE_2"/>
    <property type="match status" value="1"/>
</dbReference>
<dbReference type="Proteomes" id="UP000183255">
    <property type="component" value="Unassembled WGS sequence"/>
</dbReference>
<dbReference type="NCBIfam" id="NF003793">
    <property type="entry name" value="PRK05382.1"/>
    <property type="match status" value="1"/>
</dbReference>
<dbReference type="FunFam" id="3.60.150.10:FF:000002">
    <property type="entry name" value="Chorismate synthase"/>
    <property type="match status" value="1"/>
</dbReference>
<comment type="pathway">
    <text evidence="1 11">Metabolic intermediate biosynthesis; chorismate biosynthesis; chorismate from D-erythrose 4-phosphate and phosphoenolpyruvate: step 7/7.</text>
</comment>